<gene>
    <name evidence="2" type="ORF">EVAR_86192_1</name>
</gene>
<feature type="compositionally biased region" description="Low complexity" evidence="1">
    <location>
        <begin position="101"/>
        <end position="110"/>
    </location>
</feature>
<reference evidence="2 3" key="1">
    <citation type="journal article" date="2019" name="Commun. Biol.">
        <title>The bagworm genome reveals a unique fibroin gene that provides high tensile strength.</title>
        <authorList>
            <person name="Kono N."/>
            <person name="Nakamura H."/>
            <person name="Ohtoshi R."/>
            <person name="Tomita M."/>
            <person name="Numata K."/>
            <person name="Arakawa K."/>
        </authorList>
    </citation>
    <scope>NUCLEOTIDE SEQUENCE [LARGE SCALE GENOMIC DNA]</scope>
</reference>
<proteinExistence type="predicted"/>
<dbReference type="EMBL" id="BGZK01000154">
    <property type="protein sequence ID" value="GBP23817.1"/>
    <property type="molecule type" value="Genomic_DNA"/>
</dbReference>
<evidence type="ECO:0000313" key="3">
    <source>
        <dbReference type="Proteomes" id="UP000299102"/>
    </source>
</evidence>
<dbReference type="AlphaFoldDB" id="A0A4C1UCG3"/>
<organism evidence="2 3">
    <name type="scientific">Eumeta variegata</name>
    <name type="common">Bagworm moth</name>
    <name type="synonym">Eumeta japonica</name>
    <dbReference type="NCBI Taxonomy" id="151549"/>
    <lineage>
        <taxon>Eukaryota</taxon>
        <taxon>Metazoa</taxon>
        <taxon>Ecdysozoa</taxon>
        <taxon>Arthropoda</taxon>
        <taxon>Hexapoda</taxon>
        <taxon>Insecta</taxon>
        <taxon>Pterygota</taxon>
        <taxon>Neoptera</taxon>
        <taxon>Endopterygota</taxon>
        <taxon>Lepidoptera</taxon>
        <taxon>Glossata</taxon>
        <taxon>Ditrysia</taxon>
        <taxon>Tineoidea</taxon>
        <taxon>Psychidae</taxon>
        <taxon>Oiketicinae</taxon>
        <taxon>Eumeta</taxon>
    </lineage>
</organism>
<protein>
    <submittedName>
        <fullName evidence="2">Uncharacterized protein</fullName>
    </submittedName>
</protein>
<evidence type="ECO:0000313" key="2">
    <source>
        <dbReference type="EMBL" id="GBP23817.1"/>
    </source>
</evidence>
<comment type="caution">
    <text evidence="2">The sequence shown here is derived from an EMBL/GenBank/DDBJ whole genome shotgun (WGS) entry which is preliminary data.</text>
</comment>
<feature type="region of interest" description="Disordered" evidence="1">
    <location>
        <begin position="95"/>
        <end position="146"/>
    </location>
</feature>
<keyword evidence="3" id="KW-1185">Reference proteome</keyword>
<evidence type="ECO:0000256" key="1">
    <source>
        <dbReference type="SAM" id="MobiDB-lite"/>
    </source>
</evidence>
<dbReference type="Proteomes" id="UP000299102">
    <property type="component" value="Unassembled WGS sequence"/>
</dbReference>
<name>A0A4C1UCG3_EUMVA</name>
<accession>A0A4C1UCG3</accession>
<sequence>MQSPPVSNELISNVNITRNRFPSRRAGARLIRAGSAYGDRSAVSSDVIFVTCVAHRPAVRVHRVCSESIILTRSFGRLKNRKIFPRRAELTAFSESGGRVTARSRASTARGRARRGDCPDAPVLGTGRPLTVNAPRRSVSRRRITS</sequence>